<keyword evidence="1" id="KW-0597">Phosphoprotein</keyword>
<evidence type="ECO:0000259" key="2">
    <source>
        <dbReference type="PROSITE" id="PS50110"/>
    </source>
</evidence>
<feature type="modified residue" description="4-aspartylphosphate" evidence="1">
    <location>
        <position position="54"/>
    </location>
</feature>
<dbReference type="PANTHER" id="PTHR37299">
    <property type="entry name" value="TRANSCRIPTIONAL REGULATOR-RELATED"/>
    <property type="match status" value="1"/>
</dbReference>
<dbReference type="SMART" id="SM00850">
    <property type="entry name" value="LytTR"/>
    <property type="match status" value="1"/>
</dbReference>
<dbReference type="InterPro" id="IPR001789">
    <property type="entry name" value="Sig_transdc_resp-reg_receiver"/>
</dbReference>
<accession>A0A364Y218</accession>
<dbReference type="Pfam" id="PF04397">
    <property type="entry name" value="LytTR"/>
    <property type="match status" value="1"/>
</dbReference>
<name>A0A364Y218_9BACT</name>
<keyword evidence="4" id="KW-0238">DNA-binding</keyword>
<dbReference type="Pfam" id="PF00072">
    <property type="entry name" value="Response_reg"/>
    <property type="match status" value="1"/>
</dbReference>
<keyword evidence="5" id="KW-1185">Reference proteome</keyword>
<dbReference type="SUPFAM" id="SSF52172">
    <property type="entry name" value="CheY-like"/>
    <property type="match status" value="1"/>
</dbReference>
<dbReference type="InterPro" id="IPR046947">
    <property type="entry name" value="LytR-like"/>
</dbReference>
<dbReference type="OrthoDB" id="1646880at2"/>
<proteinExistence type="predicted"/>
<dbReference type="GO" id="GO:0000156">
    <property type="term" value="F:phosphorelay response regulator activity"/>
    <property type="evidence" value="ECO:0007669"/>
    <property type="project" value="InterPro"/>
</dbReference>
<feature type="domain" description="Response regulatory" evidence="2">
    <location>
        <begin position="3"/>
        <end position="114"/>
    </location>
</feature>
<sequence length="239" mass="28024">MINCLLVDDEPLALDILEGYVKKTPYLNLVARCNSVSEALLAMEKNNVQLLFLDIQMPDVTGIEFSQTLDEKIKVIFTTAFEEYAHEGFKVNAQGYLLKPFSYTEFLEVTNRTKVWFEMMQQLKPATSESQTDGFFVKSEYKILKIGYDEINYIEGLKDYVKFYLEGRERPIMSLMSLKILEEKLPIAKFMRIHRSFIINLEKIHTIQRNEIIFGRVTIPVADKYKEPFHDFVKRKSFE</sequence>
<dbReference type="RefSeq" id="WP_112747848.1">
    <property type="nucleotide sequence ID" value="NZ_QMFY01000008.1"/>
</dbReference>
<comment type="caution">
    <text evidence="4">The sequence shown here is derived from an EMBL/GenBank/DDBJ whole genome shotgun (WGS) entry which is preliminary data.</text>
</comment>
<protein>
    <submittedName>
        <fullName evidence="4">DNA-binding response regulator</fullName>
    </submittedName>
</protein>
<evidence type="ECO:0000259" key="3">
    <source>
        <dbReference type="PROSITE" id="PS50930"/>
    </source>
</evidence>
<organism evidence="4 5">
    <name type="scientific">Pseudochryseolinea flava</name>
    <dbReference type="NCBI Taxonomy" id="2059302"/>
    <lineage>
        <taxon>Bacteria</taxon>
        <taxon>Pseudomonadati</taxon>
        <taxon>Bacteroidota</taxon>
        <taxon>Cytophagia</taxon>
        <taxon>Cytophagales</taxon>
        <taxon>Fulvivirgaceae</taxon>
        <taxon>Pseudochryseolinea</taxon>
    </lineage>
</organism>
<dbReference type="EMBL" id="QMFY01000008">
    <property type="protein sequence ID" value="RAW00010.1"/>
    <property type="molecule type" value="Genomic_DNA"/>
</dbReference>
<dbReference type="AlphaFoldDB" id="A0A364Y218"/>
<reference evidence="4 5" key="1">
    <citation type="submission" date="2018-06" db="EMBL/GenBank/DDBJ databases">
        <title>Chryseolinea flavus sp. nov., a member of the phylum Bacteroidetes isolated from soil.</title>
        <authorList>
            <person name="Li Y."/>
            <person name="Wang J."/>
        </authorList>
    </citation>
    <scope>NUCLEOTIDE SEQUENCE [LARGE SCALE GENOMIC DNA]</scope>
    <source>
        <strain evidence="4 5">SDU1-6</strain>
    </source>
</reference>
<dbReference type="PANTHER" id="PTHR37299:SF1">
    <property type="entry name" value="STAGE 0 SPORULATION PROTEIN A HOMOLOG"/>
    <property type="match status" value="1"/>
</dbReference>
<dbReference type="InterPro" id="IPR007492">
    <property type="entry name" value="LytTR_DNA-bd_dom"/>
</dbReference>
<dbReference type="InterPro" id="IPR011006">
    <property type="entry name" value="CheY-like_superfamily"/>
</dbReference>
<evidence type="ECO:0000256" key="1">
    <source>
        <dbReference type="PROSITE-ProRule" id="PRU00169"/>
    </source>
</evidence>
<evidence type="ECO:0000313" key="4">
    <source>
        <dbReference type="EMBL" id="RAW00010.1"/>
    </source>
</evidence>
<dbReference type="GO" id="GO:0003677">
    <property type="term" value="F:DNA binding"/>
    <property type="evidence" value="ECO:0007669"/>
    <property type="project" value="UniProtKB-KW"/>
</dbReference>
<dbReference type="SMART" id="SM00448">
    <property type="entry name" value="REC"/>
    <property type="match status" value="1"/>
</dbReference>
<dbReference type="PROSITE" id="PS50110">
    <property type="entry name" value="RESPONSE_REGULATORY"/>
    <property type="match status" value="1"/>
</dbReference>
<dbReference type="Gene3D" id="3.40.50.2300">
    <property type="match status" value="1"/>
</dbReference>
<gene>
    <name evidence="4" type="ORF">DQQ10_15745</name>
</gene>
<dbReference type="PROSITE" id="PS50930">
    <property type="entry name" value="HTH_LYTTR"/>
    <property type="match status" value="1"/>
</dbReference>
<dbReference type="Proteomes" id="UP000251889">
    <property type="component" value="Unassembled WGS sequence"/>
</dbReference>
<evidence type="ECO:0000313" key="5">
    <source>
        <dbReference type="Proteomes" id="UP000251889"/>
    </source>
</evidence>
<dbReference type="Gene3D" id="2.40.50.1020">
    <property type="entry name" value="LytTr DNA-binding domain"/>
    <property type="match status" value="1"/>
</dbReference>
<feature type="domain" description="HTH LytTR-type" evidence="3">
    <location>
        <begin position="135"/>
        <end position="209"/>
    </location>
</feature>